<name>W8SNB7_9RHOB</name>
<evidence type="ECO:0000313" key="2">
    <source>
        <dbReference type="Proteomes" id="UP000019593"/>
    </source>
</evidence>
<proteinExistence type="predicted"/>
<protein>
    <submittedName>
        <fullName evidence="1">Uncharacterized protein</fullName>
    </submittedName>
</protein>
<sequence length="103" mass="11343">MMAGCAVGCMAGAPAAIAQDHAYQLSTQRHVITISCYRGPWEDVIWDRPNPVFTDSLVSAGYTFPEAHAIAERVCRDPATVNRPNGMVNVMTRILSETPPRRR</sequence>
<keyword evidence="2" id="KW-1185">Reference proteome</keyword>
<evidence type="ECO:0000313" key="1">
    <source>
        <dbReference type="EMBL" id="AHM04010.1"/>
    </source>
</evidence>
<dbReference type="eggNOG" id="ENOG50331TW">
    <property type="taxonomic scope" value="Bacteria"/>
</dbReference>
<dbReference type="EMBL" id="CP004372">
    <property type="protein sequence ID" value="AHM04010.1"/>
    <property type="molecule type" value="Genomic_DNA"/>
</dbReference>
<dbReference type="AlphaFoldDB" id="W8SNB7"/>
<accession>W8SNB7</accession>
<dbReference type="HOGENOM" id="CLU_2261717_0_0_5"/>
<gene>
    <name evidence="1" type="ORF">roselon_01631</name>
</gene>
<dbReference type="Proteomes" id="UP000019593">
    <property type="component" value="Chromosome"/>
</dbReference>
<dbReference type="KEGG" id="red:roselon_01631"/>
<reference evidence="1 2" key="1">
    <citation type="submission" date="2013-03" db="EMBL/GenBank/DDBJ databases">
        <authorList>
            <person name="Fiebig A."/>
            <person name="Goeker M."/>
            <person name="Klenk H.-P.P."/>
        </authorList>
    </citation>
    <scope>NUCLEOTIDE SEQUENCE [LARGE SCALE GENOMIC DNA]</scope>
    <source>
        <strain evidence="2">DSM 19469</strain>
    </source>
</reference>
<organism evidence="1 2">
    <name type="scientific">Roseicyclus elongatus DSM 19469</name>
    <dbReference type="NCBI Taxonomy" id="1294273"/>
    <lineage>
        <taxon>Bacteria</taxon>
        <taxon>Pseudomonadati</taxon>
        <taxon>Pseudomonadota</taxon>
        <taxon>Alphaproteobacteria</taxon>
        <taxon>Rhodobacterales</taxon>
        <taxon>Roseobacteraceae</taxon>
        <taxon>Roseicyclus</taxon>
    </lineage>
</organism>